<keyword evidence="4" id="KW-1185">Reference proteome</keyword>
<evidence type="ECO:0000313" key="4">
    <source>
        <dbReference type="Proteomes" id="UP000250043"/>
    </source>
</evidence>
<evidence type="ECO:0000313" key="3">
    <source>
        <dbReference type="EMBL" id="OCH90958.1"/>
    </source>
</evidence>
<sequence>MANPFVPPNIFSDGSGATADTFLGPLSSSTPARARIDAGDNSMQDSDGNGMHTIHTSDSAVDVDMVDATNGDTDGTATATDQNDRIGGATLADHDTGPAPFRINQGIYHTMGQGGLSEESTPGIRNGGGSQSMANDLVHRITGLYRILDLISEQGSGGLVDKVVIAQEHLGRLMNDLSPGVYSSMTKVDFNAFDKVSLRPRGIYGSKSEIVRFLLSMSAVDTETARLLLKPQGLIETLSPILRSGLYALRLLNSAEEGQTLYVIYWPEDTTWKSTITSSVLRNRVTFMRYLTKIADQIACLISDEDERDVVWKEEIEHAETEDEDEDSDEDSDRLFAFEVFKTNEQEENVVSRTGFSIEFPTTTPLELDASVEADRGRLQPRLIPGETAQAILQVSYIPARQQRCPLAGDHMSPIRLKDMIERGSLLLNESMTSETLALLLKNGLATRAPDAYQSYRKSMEALDVEIVANRKAKVIQMTKALDADAVALGEAIRSVGLDRVWRRYPILNARHSSANHATTTDYNEFLQQRLALYPDIREHLKDLDNLKVYNITATPFKLQKERILMCDIILNQYPQLEIEQQSELIDAICDASRSKTTANLLSELRNSKPKSQGSGPGLIERVWSYLTISDASMRQLTDAQTAAASMSNDVFLSSLDGLVTRHPLLEDRVQGVSAKFQEHLEHKLNKQVEDVVKKVRRVQERACMRQIDLEADAEKERAADGIRARLKTEVKDALLRPDAPHTVYLESVQSKKVGWFQETFTVKGEHRNLVHPMLRYAIYPLAFTEDDKQRMQLNDKYVPTPRIHARSRSIFDLPLDHNVLHIQLLQNHKCLLILDDSTGNVKVFLESLTTIDGALKRSNACKKVLKRDKIGAHFLLAFDETKRMLVVLSTSEQLEPRLQLHMFSFDETFTSLQGMGTPMNLGAWYDRTTSVVQMSFVCGSEELVLLDDCPRARIFSFVTQQFRPATLPLQRIPFAICSSPDGSCLLTLDSVDDGCSLHAYHWATFGTTKGISIDLEEPLSMDSFILTSIGGRSKIHFVVMNLDENSCHSIALDITRKVTEFMFKQTGRNGLQARRDARAAQNYFIDCHSEVWTRFPVVPAIRRQTVSSDHRKPKSLTFVTSRAHSAYARYFSDLVSNFEQSTRKPTGTELSTIVVGALDYDSFVELVLSNEDLTAFKGGEWVVDLLCLIPIHLAIARDNRFVPLKDGVWSSELERSLLGADVGRIVDTLSFGWYESLFQSYMATKPVKVVSSMGEQSVGKSFALNHLVDTSFAGSAMRTTEGVWMSVTPLHDMIIVALDFEGVHSIERSAQEDTLLVLFNTAISNLVLFRNNFALSRDITGLFKSFQSSSSILDPDTNPDLFQSTLAIIIKDVVESDKTEIIKEFSLKFQHIVQLEQGSNFITRLHRGRLDIVPWPVIESRQFYTLFSAFKRRLDKQNTAYSGGSVFLQIIKTVMAKLKANDWGALSQNLVIHRAQLLQSVLPKALMFGAAEVEPDYEPLKNYDTGEVVEYQDAAHRFFLDETGSSEPGAEHVRAGILANLIHQWSRTKDRFQQSEEPWIEGLEQYLSEIVQRRIDHVEQWLSQNVARFSENHPSIQALKRTANTTYIDLKANTKVCALKCADCHLSCLQGRHHEGRHHCGTSHTCIHECEFDDHSDESDSTCGLSAGHPGRHVCDVTAHLCGKACRLDDKPGCLRGCSKVVDHADSEHMCSATVHECGEPCSLVNVRLHNGRPFTCLERCRIPSHEPHDLHVCAHRECPIQCQLCKRLCSCPYHLHALQEGAVHLCGQSHPCSASCSAPGICQIETAPQSVEATFTGQHETFQYTKYTQDAKRLSCVMSIPAGEIKHPGPHLHSLDDDPFHFCETRCENCGYFCTLRLGHSQQEHDTSHGSMSRTQWTVDGPDGTALELNGRKFGTNDDGAPMLCSLLCRSMGRHVHIDFCRTDPADRCEGPEHEHITARMQPQPERPKDWVSHSLYWRRTGFKDPYPHSDQNNFALCDAMCPGPEHTTAINGTAQPSFCMLPILHPRQTLDQAPPAGGYISQDGHAFVCRNPAVMQQAFHVIFAIDRSSSMTATDRRPLRDRPNSNLIRRGHDNRLGAVYSSLHAFWSARHAAVTTGGSGGGLRRDAYTVLLFDHTVSSCLVHDFSSTPDQLLAAVLRYPSGGGTDFTAAIQNVQLLMEQHWSTERSPVIIFLSDGECSIADATVQNLCLRSTALGKPLSFHAVSFGPRSAILQRMAQIAVDVQNRTPPDPAHPVPQSAYAEALDSVHLAETFLGIAESLRKPRGSLMRT</sequence>
<dbReference type="OrthoDB" id="2343366at2759"/>
<name>A0A8E2DNQ9_9APHY</name>
<dbReference type="Gene3D" id="3.40.50.410">
    <property type="entry name" value="von Willebrand factor, type A domain"/>
    <property type="match status" value="1"/>
</dbReference>
<dbReference type="SMART" id="SM00327">
    <property type="entry name" value="VWA"/>
    <property type="match status" value="1"/>
</dbReference>
<evidence type="ECO:0000256" key="1">
    <source>
        <dbReference type="SAM" id="MobiDB-lite"/>
    </source>
</evidence>
<gene>
    <name evidence="3" type="ORF">OBBRIDRAFT_792770</name>
</gene>
<protein>
    <recommendedName>
        <fullName evidence="2">VWFA domain-containing protein</fullName>
    </recommendedName>
</protein>
<dbReference type="PANTHER" id="PTHR22796">
    <property type="entry name" value="URG4-RELATED"/>
    <property type="match status" value="1"/>
</dbReference>
<dbReference type="EMBL" id="KV722394">
    <property type="protein sequence ID" value="OCH90958.1"/>
    <property type="molecule type" value="Genomic_DNA"/>
</dbReference>
<feature type="domain" description="VWFA" evidence="2">
    <location>
        <begin position="2063"/>
        <end position="2276"/>
    </location>
</feature>
<feature type="region of interest" description="Disordered" evidence="1">
    <location>
        <begin position="28"/>
        <end position="98"/>
    </location>
</feature>
<feature type="compositionally biased region" description="Low complexity" evidence="1">
    <location>
        <begin position="57"/>
        <end position="81"/>
    </location>
</feature>
<organism evidence="3 4">
    <name type="scientific">Obba rivulosa</name>
    <dbReference type="NCBI Taxonomy" id="1052685"/>
    <lineage>
        <taxon>Eukaryota</taxon>
        <taxon>Fungi</taxon>
        <taxon>Dikarya</taxon>
        <taxon>Basidiomycota</taxon>
        <taxon>Agaricomycotina</taxon>
        <taxon>Agaricomycetes</taxon>
        <taxon>Polyporales</taxon>
        <taxon>Gelatoporiaceae</taxon>
        <taxon>Obba</taxon>
    </lineage>
</organism>
<dbReference type="GO" id="GO:0005525">
    <property type="term" value="F:GTP binding"/>
    <property type="evidence" value="ECO:0007669"/>
    <property type="project" value="InterPro"/>
</dbReference>
<dbReference type="InterPro" id="IPR002035">
    <property type="entry name" value="VWF_A"/>
</dbReference>
<dbReference type="SUPFAM" id="SSF53300">
    <property type="entry name" value="vWA-like"/>
    <property type="match status" value="1"/>
</dbReference>
<dbReference type="Pfam" id="PF02263">
    <property type="entry name" value="GBP"/>
    <property type="match status" value="1"/>
</dbReference>
<dbReference type="PROSITE" id="PS50234">
    <property type="entry name" value="VWFA"/>
    <property type="match status" value="1"/>
</dbReference>
<dbReference type="Proteomes" id="UP000250043">
    <property type="component" value="Unassembled WGS sequence"/>
</dbReference>
<accession>A0A8E2DNQ9</accession>
<proteinExistence type="predicted"/>
<dbReference type="PANTHER" id="PTHR22796:SF1">
    <property type="entry name" value="VWFA DOMAIN-CONTAINING PROTEIN"/>
    <property type="match status" value="1"/>
</dbReference>
<evidence type="ECO:0000259" key="2">
    <source>
        <dbReference type="PROSITE" id="PS50234"/>
    </source>
</evidence>
<dbReference type="InterPro" id="IPR015894">
    <property type="entry name" value="Guanylate-bd_N"/>
</dbReference>
<dbReference type="SUPFAM" id="SSF52540">
    <property type="entry name" value="P-loop containing nucleoside triphosphate hydrolases"/>
    <property type="match status" value="1"/>
</dbReference>
<dbReference type="InterPro" id="IPR036465">
    <property type="entry name" value="vWFA_dom_sf"/>
</dbReference>
<dbReference type="Pfam" id="PF13519">
    <property type="entry name" value="VWA_2"/>
    <property type="match status" value="1"/>
</dbReference>
<dbReference type="CDD" id="cd00198">
    <property type="entry name" value="vWFA"/>
    <property type="match status" value="1"/>
</dbReference>
<dbReference type="Gene3D" id="3.40.50.300">
    <property type="entry name" value="P-loop containing nucleotide triphosphate hydrolases"/>
    <property type="match status" value="1"/>
</dbReference>
<reference evidence="3 4" key="1">
    <citation type="submission" date="2016-07" db="EMBL/GenBank/DDBJ databases">
        <title>Draft genome of the white-rot fungus Obba rivulosa 3A-2.</title>
        <authorList>
            <consortium name="DOE Joint Genome Institute"/>
            <person name="Miettinen O."/>
            <person name="Riley R."/>
            <person name="Acob R."/>
            <person name="Barry K."/>
            <person name="Cullen D."/>
            <person name="De Vries R."/>
            <person name="Hainaut M."/>
            <person name="Hatakka A."/>
            <person name="Henrissat B."/>
            <person name="Hilden K."/>
            <person name="Kuo R."/>
            <person name="Labutti K."/>
            <person name="Lipzen A."/>
            <person name="Makela M.R."/>
            <person name="Sandor L."/>
            <person name="Spatafora J.W."/>
            <person name="Grigoriev I.V."/>
            <person name="Hibbett D.S."/>
        </authorList>
    </citation>
    <scope>NUCLEOTIDE SEQUENCE [LARGE SCALE GENOMIC DNA]</scope>
    <source>
        <strain evidence="3 4">3A-2</strain>
    </source>
</reference>
<dbReference type="InterPro" id="IPR027417">
    <property type="entry name" value="P-loop_NTPase"/>
</dbReference>
<dbReference type="GO" id="GO:0003924">
    <property type="term" value="F:GTPase activity"/>
    <property type="evidence" value="ECO:0007669"/>
    <property type="project" value="InterPro"/>
</dbReference>